<dbReference type="RefSeq" id="WP_190351584.1">
    <property type="nucleotide sequence ID" value="NZ_JACJPY010000044.1"/>
</dbReference>
<proteinExistence type="predicted"/>
<dbReference type="Gene3D" id="3.40.50.2000">
    <property type="entry name" value="Glycogen Phosphorylase B"/>
    <property type="match status" value="1"/>
</dbReference>
<comment type="caution">
    <text evidence="1">The sequence shown here is derived from an EMBL/GenBank/DDBJ whole genome shotgun (WGS) entry which is preliminary data.</text>
</comment>
<keyword evidence="2" id="KW-1185">Reference proteome</keyword>
<name>A0A926UW83_9CYAN</name>
<dbReference type="AlphaFoldDB" id="A0A926UW83"/>
<evidence type="ECO:0008006" key="3">
    <source>
        <dbReference type="Google" id="ProtNLM"/>
    </source>
</evidence>
<dbReference type="Gene3D" id="3.40.50.11380">
    <property type="match status" value="1"/>
</dbReference>
<gene>
    <name evidence="1" type="ORF">H6F44_13690</name>
</gene>
<organism evidence="1 2">
    <name type="scientific">Pseudanabaena cinerea FACHB-1277</name>
    <dbReference type="NCBI Taxonomy" id="2949581"/>
    <lineage>
        <taxon>Bacteria</taxon>
        <taxon>Bacillati</taxon>
        <taxon>Cyanobacteriota</taxon>
        <taxon>Cyanophyceae</taxon>
        <taxon>Pseudanabaenales</taxon>
        <taxon>Pseudanabaenaceae</taxon>
        <taxon>Pseudanabaena</taxon>
        <taxon>Pseudanabaena cinerea</taxon>
    </lineage>
</organism>
<accession>A0A926UW83</accession>
<dbReference type="EMBL" id="JACJPY010000044">
    <property type="protein sequence ID" value="MBD2151165.1"/>
    <property type="molecule type" value="Genomic_DNA"/>
</dbReference>
<sequence>MQMQNVGDLQFNPQELLQQYLSQNHDQLSQKLISILEHFEMSTYLELKIESQYFVNAFVKSFLYIFTQPDYLLSDTFVKRFIQLNLTISNLVAISDFKTTDAYLELLQLQPQNYAKILTLYSARNSFKLDRKAIFDASPALACLWYSHYLEIYRTGLVNRIVYQNLREHLIYEDDRLQDFYQIDDLYFGATYIDGDNDRLLKNRINRSIQNSQLVKNTTIRNRPHPRKIAIISGLWFANHSVYRILSSCIAALKDDYELTLIHIGDQQINIDIQYFHEVKYLKLANNQWDLSFIQDNEFTAIYYPDIGMLPESIVLSNMRIAPIQICGLGHPVSTFGSEIDYFISGSESEILRNPEVNYSERLVLLNGLGAANNYPNYQPQTNLEVSDKIHTNTLTNTLTNTAEPRLIINCPWYAQKVNYPLLLLLKKIIHDAKVPLIFRFFSGGGLLRKNDFLPFVKDIEQVLGAENICIYPYKSYPEYMAIMEEATLCLDSYHFGGFNVIIDGLYLRKPTIFFEGKRWYNRAGARLAKKLGLGDLVAKSPAEYTQLTLKLINNLDFRQEIQERINKIDLDRQVFQADFQVDNSKCFHQAINFLIQNHEALKAESTAQDSLKVSSKNNYKKLIRISYGS</sequence>
<dbReference type="Proteomes" id="UP000631421">
    <property type="component" value="Unassembled WGS sequence"/>
</dbReference>
<reference evidence="1" key="2">
    <citation type="submission" date="2020-08" db="EMBL/GenBank/DDBJ databases">
        <authorList>
            <person name="Chen M."/>
            <person name="Teng W."/>
            <person name="Zhao L."/>
            <person name="Hu C."/>
            <person name="Zhou Y."/>
            <person name="Han B."/>
            <person name="Song L."/>
            <person name="Shu W."/>
        </authorList>
    </citation>
    <scope>NUCLEOTIDE SEQUENCE</scope>
    <source>
        <strain evidence="1">FACHB-1277</strain>
    </source>
</reference>
<protein>
    <recommendedName>
        <fullName evidence="3">O-GlcNAc transferase C-terminal domain-containing protein</fullName>
    </recommendedName>
</protein>
<evidence type="ECO:0000313" key="1">
    <source>
        <dbReference type="EMBL" id="MBD2151165.1"/>
    </source>
</evidence>
<evidence type="ECO:0000313" key="2">
    <source>
        <dbReference type="Proteomes" id="UP000631421"/>
    </source>
</evidence>
<reference evidence="1" key="1">
    <citation type="journal article" date="2015" name="ISME J.">
        <title>Draft Genome Sequence of Streptomyces incarnatus NRRL8089, which Produces the Nucleoside Antibiotic Sinefungin.</title>
        <authorList>
            <person name="Oshima K."/>
            <person name="Hattori M."/>
            <person name="Shimizu H."/>
            <person name="Fukuda K."/>
            <person name="Nemoto M."/>
            <person name="Inagaki K."/>
            <person name="Tamura T."/>
        </authorList>
    </citation>
    <scope>NUCLEOTIDE SEQUENCE</scope>
    <source>
        <strain evidence="1">FACHB-1277</strain>
    </source>
</reference>